<comment type="caution">
    <text evidence="1">The sequence shown here is derived from an EMBL/GenBank/DDBJ whole genome shotgun (WGS) entry which is preliminary data.</text>
</comment>
<dbReference type="EMBL" id="MU273559">
    <property type="protein sequence ID" value="KAI0032049.1"/>
    <property type="molecule type" value="Genomic_DNA"/>
</dbReference>
<reference evidence="1" key="2">
    <citation type="journal article" date="2022" name="New Phytol.">
        <title>Evolutionary transition to the ectomycorrhizal habit in the genomes of a hyperdiverse lineage of mushroom-forming fungi.</title>
        <authorList>
            <person name="Looney B."/>
            <person name="Miyauchi S."/>
            <person name="Morin E."/>
            <person name="Drula E."/>
            <person name="Courty P.E."/>
            <person name="Kohler A."/>
            <person name="Kuo A."/>
            <person name="LaButti K."/>
            <person name="Pangilinan J."/>
            <person name="Lipzen A."/>
            <person name="Riley R."/>
            <person name="Andreopoulos W."/>
            <person name="He G."/>
            <person name="Johnson J."/>
            <person name="Nolan M."/>
            <person name="Tritt A."/>
            <person name="Barry K.W."/>
            <person name="Grigoriev I.V."/>
            <person name="Nagy L.G."/>
            <person name="Hibbett D."/>
            <person name="Henrissat B."/>
            <person name="Matheny P.B."/>
            <person name="Labbe J."/>
            <person name="Martin F.M."/>
        </authorList>
    </citation>
    <scope>NUCLEOTIDE SEQUENCE</scope>
    <source>
        <strain evidence="1">EC-137</strain>
    </source>
</reference>
<evidence type="ECO:0000313" key="1">
    <source>
        <dbReference type="EMBL" id="KAI0032049.1"/>
    </source>
</evidence>
<organism evidence="1 2">
    <name type="scientific">Vararia minispora EC-137</name>
    <dbReference type="NCBI Taxonomy" id="1314806"/>
    <lineage>
        <taxon>Eukaryota</taxon>
        <taxon>Fungi</taxon>
        <taxon>Dikarya</taxon>
        <taxon>Basidiomycota</taxon>
        <taxon>Agaricomycotina</taxon>
        <taxon>Agaricomycetes</taxon>
        <taxon>Russulales</taxon>
        <taxon>Lachnocladiaceae</taxon>
        <taxon>Vararia</taxon>
    </lineage>
</organism>
<sequence>MGSSAEPVDEVRFSVPGRLLAVTGTAMVLGTVVGGMRGARLAGMRFLAENAHRPPRTVRGWYLYNKSKNYKMVLAGLREAGVQSSKLGFLALAWGTIDEALGRTAFEGVREAGAGLGTAALFAGVCE</sequence>
<dbReference type="Proteomes" id="UP000814128">
    <property type="component" value="Unassembled WGS sequence"/>
</dbReference>
<gene>
    <name evidence="1" type="ORF">K488DRAFT_50811</name>
</gene>
<proteinExistence type="predicted"/>
<protein>
    <submittedName>
        <fullName evidence="1">Uncharacterized protein</fullName>
    </submittedName>
</protein>
<accession>A0ACB8QJQ4</accession>
<name>A0ACB8QJQ4_9AGAM</name>
<evidence type="ECO:0000313" key="2">
    <source>
        <dbReference type="Proteomes" id="UP000814128"/>
    </source>
</evidence>
<keyword evidence="2" id="KW-1185">Reference proteome</keyword>
<reference evidence="1" key="1">
    <citation type="submission" date="2021-02" db="EMBL/GenBank/DDBJ databases">
        <authorList>
            <consortium name="DOE Joint Genome Institute"/>
            <person name="Ahrendt S."/>
            <person name="Looney B.P."/>
            <person name="Miyauchi S."/>
            <person name="Morin E."/>
            <person name="Drula E."/>
            <person name="Courty P.E."/>
            <person name="Chicoki N."/>
            <person name="Fauchery L."/>
            <person name="Kohler A."/>
            <person name="Kuo A."/>
            <person name="Labutti K."/>
            <person name="Pangilinan J."/>
            <person name="Lipzen A."/>
            <person name="Riley R."/>
            <person name="Andreopoulos W."/>
            <person name="He G."/>
            <person name="Johnson J."/>
            <person name="Barry K.W."/>
            <person name="Grigoriev I.V."/>
            <person name="Nagy L."/>
            <person name="Hibbett D."/>
            <person name="Henrissat B."/>
            <person name="Matheny P.B."/>
            <person name="Labbe J."/>
            <person name="Martin F."/>
        </authorList>
    </citation>
    <scope>NUCLEOTIDE SEQUENCE</scope>
    <source>
        <strain evidence="1">EC-137</strain>
    </source>
</reference>